<dbReference type="InterPro" id="IPR009267">
    <property type="entry name" value="NTP_transf_6"/>
</dbReference>
<sequence length="189" mass="21699">MSMITNESDVLQVVREDKWMVDILEAARTLDLPDWWICAGFVRSKIWDTLHGFSGRTEIPDVDVVYFDSAQVNEGVEKKLERKLAEELPNVRWSVKNEARMHIINNLPPYTSSVDAISKFPETATALGLKLDSKGDLILSAPHGLDDVINMEIRATPQFKTTKELASIYEDRIIKKDWQSTWKKVKVFY</sequence>
<dbReference type="Proteomes" id="UP000322267">
    <property type="component" value="Unassembled WGS sequence"/>
</dbReference>
<keyword evidence="1" id="KW-0808">Transferase</keyword>
<gene>
    <name evidence="1" type="ORF">FZC78_12170</name>
</gene>
<evidence type="ECO:0000313" key="1">
    <source>
        <dbReference type="EMBL" id="TYS16733.1"/>
    </source>
</evidence>
<name>A0A5D4NQY7_9BACI</name>
<dbReference type="Pfam" id="PF06042">
    <property type="entry name" value="NTP_transf_6"/>
    <property type="match status" value="1"/>
</dbReference>
<dbReference type="PANTHER" id="PTHR39166">
    <property type="entry name" value="BLL1166 PROTEIN"/>
    <property type="match status" value="1"/>
</dbReference>
<dbReference type="RefSeq" id="WP_148939970.1">
    <property type="nucleotide sequence ID" value="NZ_VTEI01000005.1"/>
</dbReference>
<dbReference type="EMBL" id="VTEI01000005">
    <property type="protein sequence ID" value="TYS16733.1"/>
    <property type="molecule type" value="Genomic_DNA"/>
</dbReference>
<reference evidence="1 2" key="1">
    <citation type="submission" date="2019-08" db="EMBL/GenBank/DDBJ databases">
        <title>Bacillus genomes from the desert of Cuatro Cienegas, Coahuila.</title>
        <authorList>
            <person name="Olmedo-Alvarez G."/>
        </authorList>
    </citation>
    <scope>NUCLEOTIDE SEQUENCE [LARGE SCALE GENOMIC DNA]</scope>
    <source>
        <strain evidence="1 2">CH34_1T</strain>
    </source>
</reference>
<dbReference type="AlphaFoldDB" id="A0A5D4NQY7"/>
<organism evidence="1 2">
    <name type="scientific">Rossellomorea vietnamensis</name>
    <dbReference type="NCBI Taxonomy" id="218284"/>
    <lineage>
        <taxon>Bacteria</taxon>
        <taxon>Bacillati</taxon>
        <taxon>Bacillota</taxon>
        <taxon>Bacilli</taxon>
        <taxon>Bacillales</taxon>
        <taxon>Bacillaceae</taxon>
        <taxon>Rossellomorea</taxon>
    </lineage>
</organism>
<dbReference type="GO" id="GO:0016740">
    <property type="term" value="F:transferase activity"/>
    <property type="evidence" value="ECO:0007669"/>
    <property type="project" value="UniProtKB-KW"/>
</dbReference>
<proteinExistence type="predicted"/>
<dbReference type="OrthoDB" id="1901124at2"/>
<dbReference type="PANTHER" id="PTHR39166:SF1">
    <property type="entry name" value="BLL1166 PROTEIN"/>
    <property type="match status" value="1"/>
</dbReference>
<accession>A0A5D4NQY7</accession>
<evidence type="ECO:0000313" key="2">
    <source>
        <dbReference type="Proteomes" id="UP000322267"/>
    </source>
</evidence>
<comment type="caution">
    <text evidence="1">The sequence shown here is derived from an EMBL/GenBank/DDBJ whole genome shotgun (WGS) entry which is preliminary data.</text>
</comment>
<protein>
    <submittedName>
        <fullName evidence="1">Nucleotidyltransferase family protein</fullName>
    </submittedName>
</protein>